<dbReference type="RefSeq" id="WP_088706352.1">
    <property type="nucleotide sequence ID" value="NZ_LSTO01000001.1"/>
</dbReference>
<evidence type="ECO:0000313" key="8">
    <source>
        <dbReference type="Proteomes" id="UP000197535"/>
    </source>
</evidence>
<dbReference type="PANTHER" id="PTHR43531:SF14">
    <property type="entry name" value="METHYL-ACCEPTING CHEMOTAXIS PROTEIN I-RELATED"/>
    <property type="match status" value="1"/>
</dbReference>
<dbReference type="SMART" id="SM00283">
    <property type="entry name" value="MA"/>
    <property type="match status" value="1"/>
</dbReference>
<dbReference type="PROSITE" id="PS51257">
    <property type="entry name" value="PROKAR_LIPOPROTEIN"/>
    <property type="match status" value="1"/>
</dbReference>
<dbReference type="CDD" id="cd06225">
    <property type="entry name" value="HAMP"/>
    <property type="match status" value="1"/>
</dbReference>
<dbReference type="Gene3D" id="1.10.287.950">
    <property type="entry name" value="Methyl-accepting chemotaxis protein"/>
    <property type="match status" value="1"/>
</dbReference>
<dbReference type="GO" id="GO:0005886">
    <property type="term" value="C:plasma membrane"/>
    <property type="evidence" value="ECO:0007669"/>
    <property type="project" value="TreeGrafter"/>
</dbReference>
<dbReference type="Pfam" id="PF00015">
    <property type="entry name" value="MCPsignal"/>
    <property type="match status" value="1"/>
</dbReference>
<feature type="domain" description="Methyl-accepting transducer" evidence="5">
    <location>
        <begin position="269"/>
        <end position="498"/>
    </location>
</feature>
<comment type="similarity">
    <text evidence="3">Belongs to the methyl-accepting chemotaxis (MCP) protein family.</text>
</comment>
<dbReference type="PROSITE" id="PS50111">
    <property type="entry name" value="CHEMOTAXIS_TRANSDUC_2"/>
    <property type="match status" value="1"/>
</dbReference>
<dbReference type="InterPro" id="IPR024478">
    <property type="entry name" value="HlyB_4HB_MCP"/>
</dbReference>
<dbReference type="PANTHER" id="PTHR43531">
    <property type="entry name" value="PROTEIN ICFG"/>
    <property type="match status" value="1"/>
</dbReference>
<dbReference type="FunFam" id="1.10.287.950:FF:000001">
    <property type="entry name" value="Methyl-accepting chemotaxis sensory transducer"/>
    <property type="match status" value="1"/>
</dbReference>
<dbReference type="InterPro" id="IPR047347">
    <property type="entry name" value="YvaQ-like_sensor"/>
</dbReference>
<dbReference type="OrthoDB" id="8576332at2"/>
<keyword evidence="8" id="KW-1185">Reference proteome</keyword>
<feature type="domain" description="HAMP" evidence="6">
    <location>
        <begin position="212"/>
        <end position="264"/>
    </location>
</feature>
<dbReference type="InterPro" id="IPR004089">
    <property type="entry name" value="MCPsignal_dom"/>
</dbReference>
<organism evidence="7 8">
    <name type="scientific">Noviherbaspirillum denitrificans</name>
    <dbReference type="NCBI Taxonomy" id="1968433"/>
    <lineage>
        <taxon>Bacteria</taxon>
        <taxon>Pseudomonadati</taxon>
        <taxon>Pseudomonadota</taxon>
        <taxon>Betaproteobacteria</taxon>
        <taxon>Burkholderiales</taxon>
        <taxon>Oxalobacteraceae</taxon>
        <taxon>Noviherbaspirillum</taxon>
    </lineage>
</organism>
<dbReference type="GO" id="GO:0004888">
    <property type="term" value="F:transmembrane signaling receptor activity"/>
    <property type="evidence" value="ECO:0007669"/>
    <property type="project" value="InterPro"/>
</dbReference>
<dbReference type="GO" id="GO:0006935">
    <property type="term" value="P:chemotaxis"/>
    <property type="evidence" value="ECO:0007669"/>
    <property type="project" value="InterPro"/>
</dbReference>
<comment type="caution">
    <text evidence="7">The sequence shown here is derived from an EMBL/GenBank/DDBJ whole genome shotgun (WGS) entry which is preliminary data.</text>
</comment>
<sequence length="558" mass="59516">MNLNRMRIGQRLALGFGVVTTLLVLLACLAYLRISSLAEEINHMVNDRYPKTVVANKIKADLDESIRSMLNVLVMQDAGQIKKELANIAERNKSIDASINRLGTIISDGKGKEQVTAIGELRDKFIPAQNKFVALINEDKKDEAMVKLMFSVRPLQGKYFEQLDAFVKQQDGEMAQAGEDSTAAASQTALFILALAAGAAALSILVGFLTTRRITGPLNEAVEVAKRVADGDLTSDIQVRTQDETGELMKALQHMNQSLATLVGDVRQGTETIAAASREIASGNMDLSHHTQEQAGALQETASSMGQLTQTVRENAENAREANQLAATASNIAEKGGAVVSQVVQTMGSINESSRKIVDIIGVIDGIAFQTNILALNAAVEAARAGEQGRGFAVVAAEVRNLAQRSASAAKEIKQLISDSVDKVDTGARLVDEAGSTMNEVVASVRRVTGIMAEITAANQEQSASIEQLNHMIVQMDGVTQQNASLVEEAAASAESMQNQASALSQLVSVFKLNNSLPVTAQPKSATVVTLPQKTKAPVRPARQLAAAVNAKDGWEEF</sequence>
<dbReference type="AlphaFoldDB" id="A0A254TDQ3"/>
<dbReference type="InterPro" id="IPR004090">
    <property type="entry name" value="Chemotax_Me-accpt_rcpt"/>
</dbReference>
<name>A0A254TDQ3_9BURK</name>
<dbReference type="Proteomes" id="UP000197535">
    <property type="component" value="Unassembled WGS sequence"/>
</dbReference>
<evidence type="ECO:0000313" key="7">
    <source>
        <dbReference type="EMBL" id="OWW19442.1"/>
    </source>
</evidence>
<dbReference type="Pfam" id="PF12729">
    <property type="entry name" value="4HB_MCP_1"/>
    <property type="match status" value="1"/>
</dbReference>
<dbReference type="SMART" id="SM00304">
    <property type="entry name" value="HAMP"/>
    <property type="match status" value="1"/>
</dbReference>
<evidence type="ECO:0000259" key="6">
    <source>
        <dbReference type="PROSITE" id="PS50885"/>
    </source>
</evidence>
<comment type="subcellular location">
    <subcellularLocation>
        <location evidence="1">Membrane</location>
    </subcellularLocation>
</comment>
<dbReference type="Pfam" id="PF00672">
    <property type="entry name" value="HAMP"/>
    <property type="match status" value="1"/>
</dbReference>
<dbReference type="SUPFAM" id="SSF58104">
    <property type="entry name" value="Methyl-accepting chemotaxis protein (MCP) signaling domain"/>
    <property type="match status" value="1"/>
</dbReference>
<keyword evidence="4" id="KW-0807">Transducer</keyword>
<dbReference type="InterPro" id="IPR051310">
    <property type="entry name" value="MCP_chemotaxis"/>
</dbReference>
<evidence type="ECO:0000256" key="2">
    <source>
        <dbReference type="ARBA" id="ARBA00022481"/>
    </source>
</evidence>
<dbReference type="InterPro" id="IPR003660">
    <property type="entry name" value="HAMP_dom"/>
</dbReference>
<dbReference type="CDD" id="cd19411">
    <property type="entry name" value="MCP2201-like_sensor"/>
    <property type="match status" value="1"/>
</dbReference>
<dbReference type="GO" id="GO:0007165">
    <property type="term" value="P:signal transduction"/>
    <property type="evidence" value="ECO:0007669"/>
    <property type="project" value="UniProtKB-KW"/>
</dbReference>
<proteinExistence type="inferred from homology"/>
<gene>
    <name evidence="7" type="ORF">AYR66_07900</name>
</gene>
<reference evidence="7 8" key="1">
    <citation type="submission" date="2016-02" db="EMBL/GenBank/DDBJ databases">
        <authorList>
            <person name="Wen L."/>
            <person name="He K."/>
            <person name="Yang H."/>
        </authorList>
    </citation>
    <scope>NUCLEOTIDE SEQUENCE [LARGE SCALE GENOMIC DNA]</scope>
    <source>
        <strain evidence="7 8">TSA40</strain>
    </source>
</reference>
<evidence type="ECO:0000256" key="3">
    <source>
        <dbReference type="ARBA" id="ARBA00029447"/>
    </source>
</evidence>
<dbReference type="EMBL" id="LSTO01000001">
    <property type="protein sequence ID" value="OWW19442.1"/>
    <property type="molecule type" value="Genomic_DNA"/>
</dbReference>
<accession>A0A254TDQ3</accession>
<evidence type="ECO:0000256" key="4">
    <source>
        <dbReference type="PROSITE-ProRule" id="PRU00284"/>
    </source>
</evidence>
<evidence type="ECO:0000259" key="5">
    <source>
        <dbReference type="PROSITE" id="PS50111"/>
    </source>
</evidence>
<evidence type="ECO:0000256" key="1">
    <source>
        <dbReference type="ARBA" id="ARBA00004370"/>
    </source>
</evidence>
<dbReference type="PRINTS" id="PR00260">
    <property type="entry name" value="CHEMTRNSDUCR"/>
</dbReference>
<protein>
    <submittedName>
        <fullName evidence="7">Chemotaxis protein</fullName>
    </submittedName>
</protein>
<keyword evidence="2" id="KW-0488">Methylation</keyword>
<dbReference type="CDD" id="cd11386">
    <property type="entry name" value="MCP_signal"/>
    <property type="match status" value="1"/>
</dbReference>
<dbReference type="PROSITE" id="PS50885">
    <property type="entry name" value="HAMP"/>
    <property type="match status" value="1"/>
</dbReference>